<feature type="compositionally biased region" description="Polar residues" evidence="1">
    <location>
        <begin position="22"/>
        <end position="33"/>
    </location>
</feature>
<dbReference type="Pfam" id="PF00226">
    <property type="entry name" value="DnaJ"/>
    <property type="match status" value="1"/>
</dbReference>
<organism evidence="3">
    <name type="scientific">Sesamum radiatum</name>
    <name type="common">Black benniseed</name>
    <dbReference type="NCBI Taxonomy" id="300843"/>
    <lineage>
        <taxon>Eukaryota</taxon>
        <taxon>Viridiplantae</taxon>
        <taxon>Streptophyta</taxon>
        <taxon>Embryophyta</taxon>
        <taxon>Tracheophyta</taxon>
        <taxon>Spermatophyta</taxon>
        <taxon>Magnoliopsida</taxon>
        <taxon>eudicotyledons</taxon>
        <taxon>Gunneridae</taxon>
        <taxon>Pentapetalae</taxon>
        <taxon>asterids</taxon>
        <taxon>lamiids</taxon>
        <taxon>Lamiales</taxon>
        <taxon>Pedaliaceae</taxon>
        <taxon>Sesamum</taxon>
    </lineage>
</organism>
<reference evidence="3" key="1">
    <citation type="submission" date="2020-06" db="EMBL/GenBank/DDBJ databases">
        <authorList>
            <person name="Li T."/>
            <person name="Hu X."/>
            <person name="Zhang T."/>
            <person name="Song X."/>
            <person name="Zhang H."/>
            <person name="Dai N."/>
            <person name="Sheng W."/>
            <person name="Hou X."/>
            <person name="Wei L."/>
        </authorList>
    </citation>
    <scope>NUCLEOTIDE SEQUENCE</scope>
    <source>
        <strain evidence="3">G02</strain>
        <tissue evidence="3">Leaf</tissue>
    </source>
</reference>
<dbReference type="SMART" id="SM00271">
    <property type="entry name" value="DnaJ"/>
    <property type="match status" value="1"/>
</dbReference>
<dbReference type="GO" id="GO:0071218">
    <property type="term" value="P:cellular response to misfolded protein"/>
    <property type="evidence" value="ECO:0007669"/>
    <property type="project" value="TreeGrafter"/>
</dbReference>
<dbReference type="PANTHER" id="PTHR43908">
    <property type="entry name" value="AT29763P-RELATED"/>
    <property type="match status" value="1"/>
</dbReference>
<accession>A0AAW2PZZ5</accession>
<name>A0AAW2PZZ5_SESRA</name>
<feature type="compositionally biased region" description="Pro residues" evidence="1">
    <location>
        <begin position="36"/>
        <end position="45"/>
    </location>
</feature>
<dbReference type="SUPFAM" id="SSF46565">
    <property type="entry name" value="Chaperone J-domain"/>
    <property type="match status" value="1"/>
</dbReference>
<dbReference type="InterPro" id="IPR001623">
    <property type="entry name" value="DnaJ_domain"/>
</dbReference>
<evidence type="ECO:0000313" key="3">
    <source>
        <dbReference type="EMBL" id="KAL0361037.1"/>
    </source>
</evidence>
<feature type="region of interest" description="Disordered" evidence="1">
    <location>
        <begin position="1"/>
        <end position="51"/>
    </location>
</feature>
<feature type="domain" description="J" evidence="2">
    <location>
        <begin position="52"/>
        <end position="94"/>
    </location>
</feature>
<reference evidence="3" key="2">
    <citation type="journal article" date="2024" name="Plant">
        <title>Genomic evolution and insights into agronomic trait innovations of Sesamum species.</title>
        <authorList>
            <person name="Miao H."/>
            <person name="Wang L."/>
            <person name="Qu L."/>
            <person name="Liu H."/>
            <person name="Sun Y."/>
            <person name="Le M."/>
            <person name="Wang Q."/>
            <person name="Wei S."/>
            <person name="Zheng Y."/>
            <person name="Lin W."/>
            <person name="Duan Y."/>
            <person name="Cao H."/>
            <person name="Xiong S."/>
            <person name="Wang X."/>
            <person name="Wei L."/>
            <person name="Li C."/>
            <person name="Ma Q."/>
            <person name="Ju M."/>
            <person name="Zhao R."/>
            <person name="Li G."/>
            <person name="Mu C."/>
            <person name="Tian Q."/>
            <person name="Mei H."/>
            <person name="Zhang T."/>
            <person name="Gao T."/>
            <person name="Zhang H."/>
        </authorList>
    </citation>
    <scope>NUCLEOTIDE SEQUENCE</scope>
    <source>
        <strain evidence="3">G02</strain>
    </source>
</reference>
<dbReference type="PANTHER" id="PTHR43908:SF3">
    <property type="entry name" value="AT29763P-RELATED"/>
    <property type="match status" value="1"/>
</dbReference>
<comment type="caution">
    <text evidence="3">The sequence shown here is derived from an EMBL/GenBank/DDBJ whole genome shotgun (WGS) entry which is preliminary data.</text>
</comment>
<proteinExistence type="predicted"/>
<dbReference type="Gene3D" id="1.10.287.110">
    <property type="entry name" value="DnaJ domain"/>
    <property type="match status" value="1"/>
</dbReference>
<dbReference type="PRINTS" id="PR00625">
    <property type="entry name" value="JDOMAIN"/>
</dbReference>
<dbReference type="GO" id="GO:0005789">
    <property type="term" value="C:endoplasmic reticulum membrane"/>
    <property type="evidence" value="ECO:0007669"/>
    <property type="project" value="TreeGrafter"/>
</dbReference>
<gene>
    <name evidence="3" type="ORF">Sradi_3788200</name>
</gene>
<dbReference type="GO" id="GO:0030544">
    <property type="term" value="F:Hsp70 protein binding"/>
    <property type="evidence" value="ECO:0007669"/>
    <property type="project" value="TreeGrafter"/>
</dbReference>
<evidence type="ECO:0000259" key="2">
    <source>
        <dbReference type="PROSITE" id="PS50076"/>
    </source>
</evidence>
<dbReference type="CDD" id="cd06257">
    <property type="entry name" value="DnaJ"/>
    <property type="match status" value="1"/>
</dbReference>
<sequence length="94" mass="10424">MVVLRDSSLNGYPPTNYAPFISKSQNSQTRRLTPSSNPPSPPPPPKKSDNSRYYEILGVHKTASPNDLRKAYKKAAIKNHPDKGGDPEKGFIFL</sequence>
<dbReference type="AlphaFoldDB" id="A0AAW2PZZ5"/>
<evidence type="ECO:0000256" key="1">
    <source>
        <dbReference type="SAM" id="MobiDB-lite"/>
    </source>
</evidence>
<protein>
    <submittedName>
        <fullName evidence="3">Chaperone protein dnaJ 2</fullName>
    </submittedName>
</protein>
<dbReference type="PROSITE" id="PS50076">
    <property type="entry name" value="DNAJ_2"/>
    <property type="match status" value="1"/>
</dbReference>
<dbReference type="EMBL" id="JACGWJ010000016">
    <property type="protein sequence ID" value="KAL0361037.1"/>
    <property type="molecule type" value="Genomic_DNA"/>
</dbReference>
<dbReference type="InterPro" id="IPR051100">
    <property type="entry name" value="DnaJ_subfamily_B/C"/>
</dbReference>
<dbReference type="InterPro" id="IPR036869">
    <property type="entry name" value="J_dom_sf"/>
</dbReference>